<keyword evidence="4" id="KW-1185">Reference proteome</keyword>
<dbReference type="EMBL" id="UZAH01028368">
    <property type="protein sequence ID" value="VDO99678.1"/>
    <property type="molecule type" value="Genomic_DNA"/>
</dbReference>
<organism evidence="4 5">
    <name type="scientific">Heligmosomoides polygyrus</name>
    <name type="common">Parasitic roundworm</name>
    <dbReference type="NCBI Taxonomy" id="6339"/>
    <lineage>
        <taxon>Eukaryota</taxon>
        <taxon>Metazoa</taxon>
        <taxon>Ecdysozoa</taxon>
        <taxon>Nematoda</taxon>
        <taxon>Chromadorea</taxon>
        <taxon>Rhabditida</taxon>
        <taxon>Rhabditina</taxon>
        <taxon>Rhabditomorpha</taxon>
        <taxon>Strongyloidea</taxon>
        <taxon>Heligmosomidae</taxon>
        <taxon>Heligmosomoides</taxon>
    </lineage>
</organism>
<dbReference type="Proteomes" id="UP000050761">
    <property type="component" value="Unassembled WGS sequence"/>
</dbReference>
<evidence type="ECO:0000256" key="2">
    <source>
        <dbReference type="SAM" id="MobiDB-lite"/>
    </source>
</evidence>
<keyword evidence="1" id="KW-0175">Coiled coil</keyword>
<sequence length="197" mass="22156">MSGKEQTNPSVDVQLGAVSLEDSEDDELQVSAKAVQLVKDIQEMVRQRKQEQDELIQLRQLLALRDQELSVLRRAQESRSRPAQPMEVEETSKPGWWEKACGLEGVNCEDFPLIAGGRKVRKCSTVRERRALDDGYDIDHLERPLDHSQKVYDASRNRMQFIAAVEVPGVESGSKNGKVNAFKYVAQNAADTIIFGD</sequence>
<reference evidence="3 4" key="1">
    <citation type="submission" date="2018-11" db="EMBL/GenBank/DDBJ databases">
        <authorList>
            <consortium name="Pathogen Informatics"/>
        </authorList>
    </citation>
    <scope>NUCLEOTIDE SEQUENCE [LARGE SCALE GENOMIC DNA]</scope>
</reference>
<proteinExistence type="predicted"/>
<feature type="coiled-coil region" evidence="1">
    <location>
        <begin position="34"/>
        <end position="61"/>
    </location>
</feature>
<evidence type="ECO:0000313" key="4">
    <source>
        <dbReference type="Proteomes" id="UP000050761"/>
    </source>
</evidence>
<evidence type="ECO:0000256" key="1">
    <source>
        <dbReference type="SAM" id="Coils"/>
    </source>
</evidence>
<feature type="compositionally biased region" description="Polar residues" evidence="2">
    <location>
        <begin position="1"/>
        <end position="11"/>
    </location>
</feature>
<evidence type="ECO:0000313" key="3">
    <source>
        <dbReference type="EMBL" id="VDO99678.1"/>
    </source>
</evidence>
<gene>
    <name evidence="3" type="ORF">HPBE_LOCUS14457</name>
</gene>
<feature type="region of interest" description="Disordered" evidence="2">
    <location>
        <begin position="1"/>
        <end position="26"/>
    </location>
</feature>
<protein>
    <submittedName>
        <fullName evidence="5">Kinesin motor domain-containing protein</fullName>
    </submittedName>
</protein>
<accession>A0A3P8DGC3</accession>
<dbReference type="WBParaSite" id="HPBE_0001445601-mRNA-1">
    <property type="protein sequence ID" value="HPBE_0001445601-mRNA-1"/>
    <property type="gene ID" value="HPBE_0001445601"/>
</dbReference>
<evidence type="ECO:0000313" key="5">
    <source>
        <dbReference type="WBParaSite" id="HPBE_0001445601-mRNA-1"/>
    </source>
</evidence>
<reference evidence="5" key="2">
    <citation type="submission" date="2019-09" db="UniProtKB">
        <authorList>
            <consortium name="WormBaseParasite"/>
        </authorList>
    </citation>
    <scope>IDENTIFICATION</scope>
</reference>
<name>A0A183G067_HELPZ</name>
<accession>A0A183G067</accession>
<dbReference type="AlphaFoldDB" id="A0A183G067"/>